<dbReference type="EnsemblPlants" id="Bo3g068050.1">
    <property type="protein sequence ID" value="Bo3g068050.1"/>
    <property type="gene ID" value="Bo3g068050"/>
</dbReference>
<dbReference type="HOGENOM" id="CLU_541172_0_0_1"/>
<feature type="compositionally biased region" description="Basic and acidic residues" evidence="2">
    <location>
        <begin position="480"/>
        <end position="489"/>
    </location>
</feature>
<name>A0A0D3BBJ4_BRAOL</name>
<reference evidence="4 5" key="1">
    <citation type="journal article" date="2014" name="Genome Biol.">
        <title>Transcriptome and methylome profiling reveals relics of genome dominance in the mesopolyploid Brassica oleracea.</title>
        <authorList>
            <person name="Parkin I.A."/>
            <person name="Koh C."/>
            <person name="Tang H."/>
            <person name="Robinson S.J."/>
            <person name="Kagale S."/>
            <person name="Clarke W.E."/>
            <person name="Town C.D."/>
            <person name="Nixon J."/>
            <person name="Krishnakumar V."/>
            <person name="Bidwell S.L."/>
            <person name="Denoeud F."/>
            <person name="Belcram H."/>
            <person name="Links M.G."/>
            <person name="Just J."/>
            <person name="Clarke C."/>
            <person name="Bender T."/>
            <person name="Huebert T."/>
            <person name="Mason A.S."/>
            <person name="Pires J.C."/>
            <person name="Barker G."/>
            <person name="Moore J."/>
            <person name="Walley P.G."/>
            <person name="Manoli S."/>
            <person name="Batley J."/>
            <person name="Edwards D."/>
            <person name="Nelson M.N."/>
            <person name="Wang X."/>
            <person name="Paterson A.H."/>
            <person name="King G."/>
            <person name="Bancroft I."/>
            <person name="Chalhoub B."/>
            <person name="Sharpe A.G."/>
        </authorList>
    </citation>
    <scope>NUCLEOTIDE SEQUENCE</scope>
    <source>
        <strain evidence="4 5">cv. TO1000</strain>
    </source>
</reference>
<dbReference type="GO" id="GO:0009579">
    <property type="term" value="C:thylakoid"/>
    <property type="evidence" value="ECO:0007669"/>
    <property type="project" value="TreeGrafter"/>
</dbReference>
<dbReference type="Gramene" id="Bo3g068050.1">
    <property type="protein sequence ID" value="Bo3g068050.1"/>
    <property type="gene ID" value="Bo3g068050"/>
</dbReference>
<comment type="subcellular location">
    <subcellularLocation>
        <location evidence="1">Plastid</location>
        <location evidence="1">Chloroplast stroma</location>
    </subcellularLocation>
</comment>
<evidence type="ECO:0000313" key="4">
    <source>
        <dbReference type="EnsemblPlants" id="Bo3g068050.1"/>
    </source>
</evidence>
<dbReference type="InterPro" id="IPR044960">
    <property type="entry name" value="RCA-like"/>
</dbReference>
<protein>
    <recommendedName>
        <fullName evidence="3">PIFI-like Ig-like domain-containing protein</fullName>
    </recommendedName>
</protein>
<dbReference type="PANTHER" id="PTHR32429">
    <property type="match status" value="1"/>
</dbReference>
<dbReference type="GO" id="GO:0010478">
    <property type="term" value="P:chlororespiration"/>
    <property type="evidence" value="ECO:0007669"/>
    <property type="project" value="TreeGrafter"/>
</dbReference>
<dbReference type="Proteomes" id="UP000032141">
    <property type="component" value="Chromosome C3"/>
</dbReference>
<evidence type="ECO:0000256" key="1">
    <source>
        <dbReference type="ARBA" id="ARBA00004470"/>
    </source>
</evidence>
<accession>A0A0D3BBJ4</accession>
<proteinExistence type="predicted"/>
<keyword evidence="5" id="KW-1185">Reference proteome</keyword>
<feature type="region of interest" description="Disordered" evidence="2">
    <location>
        <begin position="442"/>
        <end position="493"/>
    </location>
</feature>
<dbReference type="PANTHER" id="PTHR32429:SF36">
    <property type="entry name" value="POST-ILLUMINATION CHLOROPHYLL FLUORESCENCE INCREASE"/>
    <property type="match status" value="1"/>
</dbReference>
<dbReference type="Pfam" id="PF25419">
    <property type="entry name" value="Ig_PIFI"/>
    <property type="match status" value="1"/>
</dbReference>
<reference evidence="4" key="2">
    <citation type="submission" date="2015-03" db="UniProtKB">
        <authorList>
            <consortium name="EnsemblPlants"/>
        </authorList>
    </citation>
    <scope>IDENTIFICATION</scope>
</reference>
<sequence length="504" mass="55482">MAAAANTAAIFASPLKPLSSKSSLLYSSTISPLQKRYPTRKLDLQVIKAVATTLAPLEEIKEYKLPSWALFEMGKAPVYWKTMNGLPPTAGEKLKLFYNPAATELTPNEDYGVAFNGGFNQPIMCGGEPRAMLKKDRGKADSPIYTMQICIPKHAVNLIFSFTNGVDWDGPYRLQFQVPKRWQNKPTGFFNEVYIEFVLFKSYYFYFTNAIFINRCTKGLANELSQDGACERAIFPDSNIVATRCTMIANLTVEGGDRCNLDLVPGCMDTNSEHFNPLANVDDGSCPLDSTTATMAGNSSSRRPNRRTSASPPPTLYFLSQNCLLFSPLPLVLLPLSQISSLLWVLLGLYLQYLLVPLFLQHWWTCLRHYVPPLLLSEQISIIPSGEATAPECSLPAIGPPVSNSPGRDIDSTMLEASVSNPLDTLDPISFPPLTLPVHLPRSTHTPPLVHPPPSNTQPNTSSQQPNASASPLPANWAKNLKESTDKSLKKLPIPHSLLKVFQG</sequence>
<evidence type="ECO:0000313" key="5">
    <source>
        <dbReference type="Proteomes" id="UP000032141"/>
    </source>
</evidence>
<dbReference type="InterPro" id="IPR057612">
    <property type="entry name" value="Ig_PIFI"/>
</dbReference>
<organism evidence="4 5">
    <name type="scientific">Brassica oleracea var. oleracea</name>
    <dbReference type="NCBI Taxonomy" id="109376"/>
    <lineage>
        <taxon>Eukaryota</taxon>
        <taxon>Viridiplantae</taxon>
        <taxon>Streptophyta</taxon>
        <taxon>Embryophyta</taxon>
        <taxon>Tracheophyta</taxon>
        <taxon>Spermatophyta</taxon>
        <taxon>Magnoliopsida</taxon>
        <taxon>eudicotyledons</taxon>
        <taxon>Gunneridae</taxon>
        <taxon>Pentapetalae</taxon>
        <taxon>rosids</taxon>
        <taxon>malvids</taxon>
        <taxon>Brassicales</taxon>
        <taxon>Brassicaceae</taxon>
        <taxon>Brassiceae</taxon>
        <taxon>Brassica</taxon>
    </lineage>
</organism>
<evidence type="ECO:0000259" key="3">
    <source>
        <dbReference type="Pfam" id="PF25419"/>
    </source>
</evidence>
<dbReference type="STRING" id="109376.A0A0D3BBJ4"/>
<dbReference type="GO" id="GO:0009570">
    <property type="term" value="C:chloroplast stroma"/>
    <property type="evidence" value="ECO:0007669"/>
    <property type="project" value="UniProtKB-SubCell"/>
</dbReference>
<dbReference type="AlphaFoldDB" id="A0A0D3BBJ4"/>
<feature type="domain" description="PIFI-like Ig-like" evidence="3">
    <location>
        <begin position="70"/>
        <end position="196"/>
    </location>
</feature>
<feature type="compositionally biased region" description="Low complexity" evidence="2">
    <location>
        <begin position="457"/>
        <end position="467"/>
    </location>
</feature>
<evidence type="ECO:0000256" key="2">
    <source>
        <dbReference type="SAM" id="MobiDB-lite"/>
    </source>
</evidence>
<dbReference type="eggNOG" id="ENOG502QUCM">
    <property type="taxonomic scope" value="Eukaryota"/>
</dbReference>